<proteinExistence type="predicted"/>
<dbReference type="AlphaFoldDB" id="A0AA88RQN8"/>
<name>A0AA88RQN8_9ASTE</name>
<organism evidence="1 2">
    <name type="scientific">Escallonia rubra</name>
    <dbReference type="NCBI Taxonomy" id="112253"/>
    <lineage>
        <taxon>Eukaryota</taxon>
        <taxon>Viridiplantae</taxon>
        <taxon>Streptophyta</taxon>
        <taxon>Embryophyta</taxon>
        <taxon>Tracheophyta</taxon>
        <taxon>Spermatophyta</taxon>
        <taxon>Magnoliopsida</taxon>
        <taxon>eudicotyledons</taxon>
        <taxon>Gunneridae</taxon>
        <taxon>Pentapetalae</taxon>
        <taxon>asterids</taxon>
        <taxon>campanulids</taxon>
        <taxon>Escalloniales</taxon>
        <taxon>Escalloniaceae</taxon>
        <taxon>Escallonia</taxon>
    </lineage>
</organism>
<keyword evidence="2" id="KW-1185">Reference proteome</keyword>
<dbReference type="EMBL" id="JAVXUO010000272">
    <property type="protein sequence ID" value="KAK2993787.1"/>
    <property type="molecule type" value="Genomic_DNA"/>
</dbReference>
<dbReference type="Proteomes" id="UP001187471">
    <property type="component" value="Unassembled WGS sequence"/>
</dbReference>
<comment type="caution">
    <text evidence="1">The sequence shown here is derived from an EMBL/GenBank/DDBJ whole genome shotgun (WGS) entry which is preliminary data.</text>
</comment>
<reference evidence="1" key="1">
    <citation type="submission" date="2022-12" db="EMBL/GenBank/DDBJ databases">
        <title>Draft genome assemblies for two species of Escallonia (Escalloniales).</title>
        <authorList>
            <person name="Chanderbali A."/>
            <person name="Dervinis C."/>
            <person name="Anghel I."/>
            <person name="Soltis D."/>
            <person name="Soltis P."/>
            <person name="Zapata F."/>
        </authorList>
    </citation>
    <scope>NUCLEOTIDE SEQUENCE</scope>
    <source>
        <strain evidence="1">UCBG92.1500</strain>
        <tissue evidence="1">Leaf</tissue>
    </source>
</reference>
<evidence type="ECO:0000313" key="2">
    <source>
        <dbReference type="Proteomes" id="UP001187471"/>
    </source>
</evidence>
<evidence type="ECO:0000313" key="1">
    <source>
        <dbReference type="EMBL" id="KAK2993787.1"/>
    </source>
</evidence>
<protein>
    <submittedName>
        <fullName evidence="1">Uncharacterized protein</fullName>
    </submittedName>
</protein>
<sequence length="95" mass="10894">MYLVPSLGFLPFESVRLQFHGLQTKRANAATMEFQNHSREISPQRKLGRRKIDIKRIESTNCPVIDDDACYSSQVEGDTFNRTILSTDTFIKSIN</sequence>
<accession>A0AA88RQN8</accession>
<gene>
    <name evidence="1" type="ORF">RJ640_018077</name>
</gene>